<dbReference type="STRING" id="1802603.A3F35_00035"/>
<comment type="caution">
    <text evidence="1">The sequence shown here is derived from an EMBL/GenBank/DDBJ whole genome shotgun (WGS) entry which is preliminary data.</text>
</comment>
<evidence type="ECO:0000313" key="2">
    <source>
        <dbReference type="Proteomes" id="UP000178068"/>
    </source>
</evidence>
<organism evidence="1 2">
    <name type="scientific">Candidatus Woykebacteria bacterium RIFCSPHIGHO2_12_FULL_45_10</name>
    <dbReference type="NCBI Taxonomy" id="1802603"/>
    <lineage>
        <taxon>Bacteria</taxon>
        <taxon>Candidatus Woykeibacteriota</taxon>
    </lineage>
</organism>
<dbReference type="AlphaFoldDB" id="A0A1G1WR21"/>
<dbReference type="EMBL" id="MHCZ01000012">
    <property type="protein sequence ID" value="OGY30178.1"/>
    <property type="molecule type" value="Genomic_DNA"/>
</dbReference>
<gene>
    <name evidence="1" type="ORF">A3F35_00035</name>
</gene>
<reference evidence="1 2" key="1">
    <citation type="journal article" date="2016" name="Nat. Commun.">
        <title>Thousands of microbial genomes shed light on interconnected biogeochemical processes in an aquifer system.</title>
        <authorList>
            <person name="Anantharaman K."/>
            <person name="Brown C.T."/>
            <person name="Hug L.A."/>
            <person name="Sharon I."/>
            <person name="Castelle C.J."/>
            <person name="Probst A.J."/>
            <person name="Thomas B.C."/>
            <person name="Singh A."/>
            <person name="Wilkins M.J."/>
            <person name="Karaoz U."/>
            <person name="Brodie E.L."/>
            <person name="Williams K.H."/>
            <person name="Hubbard S.S."/>
            <person name="Banfield J.F."/>
        </authorList>
    </citation>
    <scope>NUCLEOTIDE SEQUENCE [LARGE SCALE GENOMIC DNA]</scope>
</reference>
<sequence length="95" mass="10540">MRPVLTEIVEVQPDALVESHVIFDDGSRIITRGAVNKEWEGLTVVVWGNYCSADSIDEVKVTKAGNVRFIRTLHGQHFGTEGMLVPKAFLEVCGR</sequence>
<name>A0A1G1WR21_9BACT</name>
<evidence type="ECO:0000313" key="1">
    <source>
        <dbReference type="EMBL" id="OGY30178.1"/>
    </source>
</evidence>
<dbReference type="Proteomes" id="UP000178068">
    <property type="component" value="Unassembled WGS sequence"/>
</dbReference>
<proteinExistence type="predicted"/>
<protein>
    <submittedName>
        <fullName evidence="1">Uncharacterized protein</fullName>
    </submittedName>
</protein>
<accession>A0A1G1WR21</accession>